<sequence length="297" mass="31413">MRRGLAPVVYAVAGVGGALLLLVSLVVHEAAYALMARRAGVSVRDLTLWALGGLTRMDRPATARTAFAVAVSEPLTSPLVGGVGLLGWLGSTNLLLGVFNGHPERAQRAAGRSGQVVGMTLAAVGWLVFLRGMTGGLWLMLIGLFVAGTAAAERRWAELVTALRGVRVGQAMTTPVITGPDWLTVGRFLSEVAAHAGHSVLPLLDFDGQPSGLVQLRRLAAVPPGQRERLRARDVATPQSRCTFAAPDELLISVLERLGTGGGLPILVMDDARLDGIITAHDIDRSRRLHRDPSARK</sequence>
<keyword evidence="5 12" id="KW-0812">Transmembrane</keyword>
<evidence type="ECO:0000256" key="8">
    <source>
        <dbReference type="ARBA" id="ARBA00022833"/>
    </source>
</evidence>
<evidence type="ECO:0000256" key="11">
    <source>
        <dbReference type="ARBA" id="ARBA00023136"/>
    </source>
</evidence>
<evidence type="ECO:0000313" key="15">
    <source>
        <dbReference type="Proteomes" id="UP001333996"/>
    </source>
</evidence>
<keyword evidence="4 14" id="KW-0645">Protease</keyword>
<evidence type="ECO:0000256" key="12">
    <source>
        <dbReference type="SAM" id="Phobius"/>
    </source>
</evidence>
<feature type="transmembrane region" description="Helical" evidence="12">
    <location>
        <begin position="135"/>
        <end position="152"/>
    </location>
</feature>
<dbReference type="Pfam" id="PF02163">
    <property type="entry name" value="Peptidase_M50"/>
    <property type="match status" value="1"/>
</dbReference>
<evidence type="ECO:0000256" key="3">
    <source>
        <dbReference type="ARBA" id="ARBA00007931"/>
    </source>
</evidence>
<comment type="cofactor">
    <cofactor evidence="1">
        <name>Zn(2+)</name>
        <dbReference type="ChEBI" id="CHEBI:29105"/>
    </cofactor>
</comment>
<dbReference type="Gene3D" id="3.10.580.10">
    <property type="entry name" value="CBS-domain"/>
    <property type="match status" value="1"/>
</dbReference>
<feature type="transmembrane region" description="Helical" evidence="12">
    <location>
        <begin position="7"/>
        <end position="27"/>
    </location>
</feature>
<evidence type="ECO:0000259" key="13">
    <source>
        <dbReference type="Pfam" id="PF02163"/>
    </source>
</evidence>
<dbReference type="GO" id="GO:0008233">
    <property type="term" value="F:peptidase activity"/>
    <property type="evidence" value="ECO:0007669"/>
    <property type="project" value="UniProtKB-KW"/>
</dbReference>
<comment type="subcellular location">
    <subcellularLocation>
        <location evidence="2">Membrane</location>
        <topology evidence="2">Multi-pass membrane protein</topology>
    </subcellularLocation>
</comment>
<evidence type="ECO:0000256" key="2">
    <source>
        <dbReference type="ARBA" id="ARBA00004141"/>
    </source>
</evidence>
<proteinExistence type="inferred from homology"/>
<dbReference type="InterPro" id="IPR046342">
    <property type="entry name" value="CBS_dom_sf"/>
</dbReference>
<dbReference type="PANTHER" id="PTHR39188">
    <property type="entry name" value="MEMBRANE-ASSOCIATED ZINC METALLOPROTEASE M50B"/>
    <property type="match status" value="1"/>
</dbReference>
<evidence type="ECO:0000256" key="6">
    <source>
        <dbReference type="ARBA" id="ARBA00022723"/>
    </source>
</evidence>
<name>A0ABU7FXD2_9ACTN</name>
<evidence type="ECO:0000256" key="1">
    <source>
        <dbReference type="ARBA" id="ARBA00001947"/>
    </source>
</evidence>
<keyword evidence="6" id="KW-0479">Metal-binding</keyword>
<dbReference type="InterPro" id="IPR008915">
    <property type="entry name" value="Peptidase_M50"/>
</dbReference>
<keyword evidence="15" id="KW-1185">Reference proteome</keyword>
<keyword evidence="11 12" id="KW-0472">Membrane</keyword>
<comment type="similarity">
    <text evidence="3">Belongs to the peptidase M50B family.</text>
</comment>
<dbReference type="PANTHER" id="PTHR39188:SF3">
    <property type="entry name" value="STAGE IV SPORULATION PROTEIN FB"/>
    <property type="match status" value="1"/>
</dbReference>
<feature type="domain" description="Peptidase M50" evidence="13">
    <location>
        <begin position="18"/>
        <end position="169"/>
    </location>
</feature>
<organism evidence="14 15">
    <name type="scientific">Streptomyces chiangmaiensis</name>
    <dbReference type="NCBI Taxonomy" id="766497"/>
    <lineage>
        <taxon>Bacteria</taxon>
        <taxon>Bacillati</taxon>
        <taxon>Actinomycetota</taxon>
        <taxon>Actinomycetes</taxon>
        <taxon>Kitasatosporales</taxon>
        <taxon>Streptomycetaceae</taxon>
        <taxon>Streptomyces</taxon>
    </lineage>
</organism>
<keyword evidence="7" id="KW-0378">Hydrolase</keyword>
<dbReference type="RefSeq" id="WP_329512950.1">
    <property type="nucleotide sequence ID" value="NZ_BAAAYZ010000020.1"/>
</dbReference>
<keyword evidence="9 12" id="KW-1133">Transmembrane helix</keyword>
<dbReference type="SUPFAM" id="SSF54631">
    <property type="entry name" value="CBS-domain pair"/>
    <property type="match status" value="1"/>
</dbReference>
<accession>A0ABU7FXD2</accession>
<evidence type="ECO:0000313" key="14">
    <source>
        <dbReference type="EMBL" id="MED7828616.1"/>
    </source>
</evidence>
<evidence type="ECO:0000256" key="10">
    <source>
        <dbReference type="ARBA" id="ARBA00023049"/>
    </source>
</evidence>
<evidence type="ECO:0000256" key="7">
    <source>
        <dbReference type="ARBA" id="ARBA00022801"/>
    </source>
</evidence>
<keyword evidence="10" id="KW-0482">Metalloprotease</keyword>
<evidence type="ECO:0000256" key="5">
    <source>
        <dbReference type="ARBA" id="ARBA00022692"/>
    </source>
</evidence>
<dbReference type="Proteomes" id="UP001333996">
    <property type="component" value="Unassembled WGS sequence"/>
</dbReference>
<dbReference type="GO" id="GO:0006508">
    <property type="term" value="P:proteolysis"/>
    <property type="evidence" value="ECO:0007669"/>
    <property type="project" value="UniProtKB-KW"/>
</dbReference>
<reference evidence="14" key="1">
    <citation type="submission" date="2024-01" db="EMBL/GenBank/DDBJ databases">
        <title>First draft genome sequence data of TA4-1, the type strain of Gram-positive actinobacterium Streptomyces chiangmaiensis.</title>
        <authorList>
            <person name="Yasawong M."/>
            <person name="Nantapong N."/>
        </authorList>
    </citation>
    <scope>NUCLEOTIDE SEQUENCE</scope>
    <source>
        <strain evidence="14">TA4-1</strain>
    </source>
</reference>
<gene>
    <name evidence="14" type="ORF">VXC91_43995</name>
</gene>
<evidence type="ECO:0000256" key="9">
    <source>
        <dbReference type="ARBA" id="ARBA00022989"/>
    </source>
</evidence>
<dbReference type="EMBL" id="JAYWVC010000437">
    <property type="protein sequence ID" value="MED7828616.1"/>
    <property type="molecule type" value="Genomic_DNA"/>
</dbReference>
<evidence type="ECO:0000256" key="4">
    <source>
        <dbReference type="ARBA" id="ARBA00022670"/>
    </source>
</evidence>
<keyword evidence="8" id="KW-0862">Zinc</keyword>
<protein>
    <submittedName>
        <fullName evidence="14">Site-2 protease family protein</fullName>
    </submittedName>
</protein>
<comment type="caution">
    <text evidence="14">The sequence shown here is derived from an EMBL/GenBank/DDBJ whole genome shotgun (WGS) entry which is preliminary data.</text>
</comment>